<comment type="subcellular location">
    <subcellularLocation>
        <location evidence="1">Membrane</location>
        <topology evidence="1">Multi-pass membrane protein</topology>
    </subcellularLocation>
</comment>
<evidence type="ECO:0000313" key="7">
    <source>
        <dbReference type="EMBL" id="KAG9328243.1"/>
    </source>
</evidence>
<name>A0A8T2ML91_9TELE</name>
<dbReference type="InterPro" id="IPR000175">
    <property type="entry name" value="Na/ntran_symport"/>
</dbReference>
<dbReference type="SUPFAM" id="SSF161070">
    <property type="entry name" value="SNF-like"/>
    <property type="match status" value="1"/>
</dbReference>
<evidence type="ECO:0000256" key="6">
    <source>
        <dbReference type="SAM" id="Phobius"/>
    </source>
</evidence>
<dbReference type="Pfam" id="PF00209">
    <property type="entry name" value="SNF"/>
    <property type="match status" value="1"/>
</dbReference>
<gene>
    <name evidence="7" type="ORF">JZ751_015723</name>
</gene>
<dbReference type="OrthoDB" id="6581954at2759"/>
<reference evidence="7" key="1">
    <citation type="thesis" date="2021" institute="BYU ScholarsArchive" country="Provo, UT, USA">
        <title>Applications of and Algorithms for Genome Assembly and Genomic Analyses with an Emphasis on Marine Teleosts.</title>
        <authorList>
            <person name="Pickett B.D."/>
        </authorList>
    </citation>
    <scope>NUCLEOTIDE SEQUENCE</scope>
    <source>
        <strain evidence="7">HI-2016</strain>
    </source>
</reference>
<keyword evidence="8" id="KW-1185">Reference proteome</keyword>
<sequence length="92" mass="10343">VFHQGCFIFSLVKYKPLTYNKIYEYPDWSIGVGWTLALASMICIPMVVVIKIIQSDGPLIERGSRQWQLQCGGVRALALQTTGPRAVSWLTL</sequence>
<dbReference type="PANTHER" id="PTHR11616">
    <property type="entry name" value="SODIUM/CHLORIDE DEPENDENT TRANSPORTER"/>
    <property type="match status" value="1"/>
</dbReference>
<evidence type="ECO:0000256" key="4">
    <source>
        <dbReference type="ARBA" id="ARBA00022989"/>
    </source>
</evidence>
<organism evidence="7 8">
    <name type="scientific">Albula glossodonta</name>
    <name type="common">roundjaw bonefish</name>
    <dbReference type="NCBI Taxonomy" id="121402"/>
    <lineage>
        <taxon>Eukaryota</taxon>
        <taxon>Metazoa</taxon>
        <taxon>Chordata</taxon>
        <taxon>Craniata</taxon>
        <taxon>Vertebrata</taxon>
        <taxon>Euteleostomi</taxon>
        <taxon>Actinopterygii</taxon>
        <taxon>Neopterygii</taxon>
        <taxon>Teleostei</taxon>
        <taxon>Albuliformes</taxon>
        <taxon>Albulidae</taxon>
        <taxon>Albula</taxon>
    </lineage>
</organism>
<evidence type="ECO:0000256" key="2">
    <source>
        <dbReference type="ARBA" id="ARBA00022448"/>
    </source>
</evidence>
<evidence type="ECO:0000256" key="5">
    <source>
        <dbReference type="ARBA" id="ARBA00023136"/>
    </source>
</evidence>
<evidence type="ECO:0000256" key="3">
    <source>
        <dbReference type="ARBA" id="ARBA00022692"/>
    </source>
</evidence>
<keyword evidence="5 6" id="KW-0472">Membrane</keyword>
<comment type="caution">
    <text evidence="7">The sequence shown here is derived from an EMBL/GenBank/DDBJ whole genome shotgun (WGS) entry which is preliminary data.</text>
</comment>
<keyword evidence="2" id="KW-0813">Transport</keyword>
<proteinExistence type="predicted"/>
<feature type="non-terminal residue" evidence="7">
    <location>
        <position position="92"/>
    </location>
</feature>
<dbReference type="PROSITE" id="PS50267">
    <property type="entry name" value="NA_NEUROTRAN_SYMP_3"/>
    <property type="match status" value="1"/>
</dbReference>
<dbReference type="GO" id="GO:0042995">
    <property type="term" value="C:cell projection"/>
    <property type="evidence" value="ECO:0007669"/>
    <property type="project" value="TreeGrafter"/>
</dbReference>
<feature type="transmembrane region" description="Helical" evidence="6">
    <location>
        <begin position="28"/>
        <end position="53"/>
    </location>
</feature>
<dbReference type="GO" id="GO:0005369">
    <property type="term" value="F:taurine:sodium symporter activity"/>
    <property type="evidence" value="ECO:0007669"/>
    <property type="project" value="TreeGrafter"/>
</dbReference>
<dbReference type="AlphaFoldDB" id="A0A8T2ML91"/>
<dbReference type="PANTHER" id="PTHR11616:SF141">
    <property type="entry name" value="SODIUM- AND CHLORIDE-DEPENDENT TAURINE TRANSPORTER"/>
    <property type="match status" value="1"/>
</dbReference>
<accession>A0A8T2ML91</accession>
<keyword evidence="4 6" id="KW-1133">Transmembrane helix</keyword>
<dbReference type="EMBL" id="JAFBMS010002508">
    <property type="protein sequence ID" value="KAG9328243.1"/>
    <property type="molecule type" value="Genomic_DNA"/>
</dbReference>
<evidence type="ECO:0000256" key="1">
    <source>
        <dbReference type="ARBA" id="ARBA00004141"/>
    </source>
</evidence>
<evidence type="ECO:0000313" key="8">
    <source>
        <dbReference type="Proteomes" id="UP000824540"/>
    </source>
</evidence>
<keyword evidence="3 6" id="KW-0812">Transmembrane</keyword>
<dbReference type="Proteomes" id="UP000824540">
    <property type="component" value="Unassembled WGS sequence"/>
</dbReference>
<dbReference type="GO" id="GO:0005886">
    <property type="term" value="C:plasma membrane"/>
    <property type="evidence" value="ECO:0007669"/>
    <property type="project" value="TreeGrafter"/>
</dbReference>
<dbReference type="GO" id="GO:0005332">
    <property type="term" value="F:gamma-aminobutyric acid:sodium:chloride symporter activity"/>
    <property type="evidence" value="ECO:0007669"/>
    <property type="project" value="TreeGrafter"/>
</dbReference>
<dbReference type="InterPro" id="IPR037272">
    <property type="entry name" value="SNS_sf"/>
</dbReference>
<protein>
    <submittedName>
        <fullName evidence="7">Uncharacterized protein</fullName>
    </submittedName>
</protein>